<sequence>MIYNGKQINIEENVTLAQFIQDNNYDIKKIAVELNLNIIPKFEYKNVILKDSDKLEVVSFVGGG</sequence>
<organism evidence="1 2">
    <name type="scientific">Candidatus Epulonipiscium fishelsonii</name>
    <dbReference type="NCBI Taxonomy" id="77094"/>
    <lineage>
        <taxon>Bacteria</taxon>
        <taxon>Bacillati</taxon>
        <taxon>Bacillota</taxon>
        <taxon>Clostridia</taxon>
        <taxon>Lachnospirales</taxon>
        <taxon>Lachnospiraceae</taxon>
        <taxon>Candidatus Epulonipiscium</taxon>
    </lineage>
</organism>
<comment type="caution">
    <text evidence="1">The sequence shown here is derived from an EMBL/GenBank/DDBJ whole genome shotgun (WGS) entry which is preliminary data.</text>
</comment>
<keyword evidence="2" id="KW-1185">Reference proteome</keyword>
<reference evidence="1" key="1">
    <citation type="submission" date="2016-08" db="EMBL/GenBank/DDBJ databases">
        <authorList>
            <person name="Ngugi D.K."/>
            <person name="Miyake S."/>
            <person name="Stingl U."/>
        </authorList>
    </citation>
    <scope>NUCLEOTIDE SEQUENCE</scope>
    <source>
        <strain evidence="1">SCG-D08WGA-EpuloA1</strain>
    </source>
</reference>
<protein>
    <submittedName>
        <fullName evidence="1">Thiamine biosynthesis protein ThiS</fullName>
    </submittedName>
</protein>
<dbReference type="EMBL" id="LJHD01000223">
    <property type="protein sequence ID" value="ONI41183.1"/>
    <property type="molecule type" value="Genomic_DNA"/>
</dbReference>
<gene>
    <name evidence="1" type="ORF">AN640_00300</name>
</gene>
<dbReference type="Proteomes" id="UP000188637">
    <property type="component" value="Unassembled WGS sequence"/>
</dbReference>
<evidence type="ECO:0000313" key="1">
    <source>
        <dbReference type="EMBL" id="ONI41183.1"/>
    </source>
</evidence>
<accession>A0ACC8XE18</accession>
<proteinExistence type="predicted"/>
<name>A0ACC8XE18_9FIRM</name>
<evidence type="ECO:0000313" key="2">
    <source>
        <dbReference type="Proteomes" id="UP000188637"/>
    </source>
</evidence>